<proteinExistence type="predicted"/>
<reference evidence="2" key="1">
    <citation type="journal article" date="2019" name="Int. J. Syst. Evol. Microbiol.">
        <title>The Global Catalogue of Microorganisms (GCM) 10K type strain sequencing project: providing services to taxonomists for standard genome sequencing and annotation.</title>
        <authorList>
            <consortium name="The Broad Institute Genomics Platform"/>
            <consortium name="The Broad Institute Genome Sequencing Center for Infectious Disease"/>
            <person name="Wu L."/>
            <person name="Ma J."/>
        </authorList>
    </citation>
    <scope>NUCLEOTIDE SEQUENCE [LARGE SCALE GENOMIC DNA]</scope>
    <source>
        <strain evidence="2">CGMCC 4.7397</strain>
    </source>
</reference>
<gene>
    <name evidence="1" type="ORF">ACFQH9_12095</name>
</gene>
<evidence type="ECO:0008006" key="3">
    <source>
        <dbReference type="Google" id="ProtNLM"/>
    </source>
</evidence>
<sequence length="209" mass="23020">MSTSTPTATGSEQGQTVDQKLQQLRELFADAPEVGRKALENVLAELKTQVSEPRTRMESAGRVGSRQGNVSELTIIAPFAPGGAERLRAFLRLLDGNFDGANKVGSLHDMRFVFLDNDTKLLFCTAFDGDWDPYIDDFVTQIPDYLDILSCGLEGWPGIRSPQAKDYLASHQITAEGWYVAHPDLTVADISRLERVGKAVDEFLDKVGD</sequence>
<name>A0ABW1I5T5_9PSEU</name>
<evidence type="ECO:0000313" key="2">
    <source>
        <dbReference type="Proteomes" id="UP001596119"/>
    </source>
</evidence>
<dbReference type="EMBL" id="JBHSQK010000026">
    <property type="protein sequence ID" value="MFC5949013.1"/>
    <property type="molecule type" value="Genomic_DNA"/>
</dbReference>
<comment type="caution">
    <text evidence="1">The sequence shown here is derived from an EMBL/GenBank/DDBJ whole genome shotgun (WGS) entry which is preliminary data.</text>
</comment>
<keyword evidence="2" id="KW-1185">Reference proteome</keyword>
<organism evidence="1 2">
    <name type="scientific">Pseudonocardia lutea</name>
    <dbReference type="NCBI Taxonomy" id="2172015"/>
    <lineage>
        <taxon>Bacteria</taxon>
        <taxon>Bacillati</taxon>
        <taxon>Actinomycetota</taxon>
        <taxon>Actinomycetes</taxon>
        <taxon>Pseudonocardiales</taxon>
        <taxon>Pseudonocardiaceae</taxon>
        <taxon>Pseudonocardia</taxon>
    </lineage>
</organism>
<accession>A0ABW1I5T5</accession>
<protein>
    <recommendedName>
        <fullName evidence="3">SUKH-4 immunity protein of toxin-antitoxin system</fullName>
    </recommendedName>
</protein>
<dbReference type="RefSeq" id="WP_379566094.1">
    <property type="nucleotide sequence ID" value="NZ_JBHSQK010000026.1"/>
</dbReference>
<evidence type="ECO:0000313" key="1">
    <source>
        <dbReference type="EMBL" id="MFC5949013.1"/>
    </source>
</evidence>
<dbReference type="Proteomes" id="UP001596119">
    <property type="component" value="Unassembled WGS sequence"/>
</dbReference>